<sequence>MSHAAEMSADTALPPAPATFRPRNFTALWAGAAATNLADGIFKLTLPLLAVSLTSSPALVAGASLANTLPWLALALPAGAFADRVDRRRLMMVTTAVRVVLIALLVAAVLADALPLIGLYLAALLLGTNEVFADTTRMSVIQMVVPRHRTESAFAKLTGTETVANELAGPPLGGLLAGIGFALALGVSGLGYALTVVALAVMTGQFRSSRSTGATARPSVLSDIRGGLTYVWHERILRLLLLSAGGASACWAGWMAIIVVFAVAPGRLGLSESGFGLLMGALGVGGVLGAFAAPVLSRRLGRRVVLVGSMACFTVLIGTPAVSDTPVVIALATFVGGAGSGAWNVAYSSLRTLVVPDEMIGRYSGVSRLSSWGSMPLGAAAAGALAEFISVRAVFWVGGTMTAALVMLVLWTVSSPDFREIEARAETSVHPATA</sequence>
<keyword evidence="2" id="KW-0813">Transport</keyword>
<dbReference type="PANTHER" id="PTHR23513:SF6">
    <property type="entry name" value="MAJOR FACILITATOR SUPERFAMILY ASSOCIATED DOMAIN-CONTAINING PROTEIN"/>
    <property type="match status" value="1"/>
</dbReference>
<evidence type="ECO:0000259" key="8">
    <source>
        <dbReference type="PROSITE" id="PS50850"/>
    </source>
</evidence>
<dbReference type="InterPro" id="IPR036259">
    <property type="entry name" value="MFS_trans_sf"/>
</dbReference>
<dbReference type="Pfam" id="PF05977">
    <property type="entry name" value="MFS_3"/>
    <property type="match status" value="1"/>
</dbReference>
<keyword evidence="6 7" id="KW-0472">Membrane</keyword>
<evidence type="ECO:0000256" key="3">
    <source>
        <dbReference type="ARBA" id="ARBA00022475"/>
    </source>
</evidence>
<evidence type="ECO:0000256" key="4">
    <source>
        <dbReference type="ARBA" id="ARBA00022692"/>
    </source>
</evidence>
<dbReference type="PANTHER" id="PTHR23513">
    <property type="entry name" value="INTEGRAL MEMBRANE EFFLUX PROTEIN-RELATED"/>
    <property type="match status" value="1"/>
</dbReference>
<evidence type="ECO:0000256" key="2">
    <source>
        <dbReference type="ARBA" id="ARBA00022448"/>
    </source>
</evidence>
<feature type="domain" description="Major facilitator superfamily (MFS) profile" evidence="8">
    <location>
        <begin position="24"/>
        <end position="417"/>
    </location>
</feature>
<dbReference type="EMBL" id="CP109071">
    <property type="protein sequence ID" value="WSA33140.1"/>
    <property type="molecule type" value="Genomic_DNA"/>
</dbReference>
<keyword evidence="4 7" id="KW-0812">Transmembrane</keyword>
<keyword evidence="3" id="KW-1003">Cell membrane</keyword>
<evidence type="ECO:0000256" key="1">
    <source>
        <dbReference type="ARBA" id="ARBA00004651"/>
    </source>
</evidence>
<evidence type="ECO:0000256" key="6">
    <source>
        <dbReference type="ARBA" id="ARBA00023136"/>
    </source>
</evidence>
<evidence type="ECO:0000313" key="9">
    <source>
        <dbReference type="EMBL" id="WSA33140.1"/>
    </source>
</evidence>
<evidence type="ECO:0000313" key="10">
    <source>
        <dbReference type="Proteomes" id="UP001334804"/>
    </source>
</evidence>
<gene>
    <name evidence="9" type="ORF">OIE14_03425</name>
</gene>
<dbReference type="InterPro" id="IPR010290">
    <property type="entry name" value="TM_effector"/>
</dbReference>
<dbReference type="Proteomes" id="UP001334804">
    <property type="component" value="Chromosome"/>
</dbReference>
<name>A0ABZ1EHH9_9ACTN</name>
<evidence type="ECO:0000256" key="7">
    <source>
        <dbReference type="SAM" id="Phobius"/>
    </source>
</evidence>
<feature type="transmembrane region" description="Helical" evidence="7">
    <location>
        <begin position="275"/>
        <end position="297"/>
    </location>
</feature>
<dbReference type="Gene3D" id="1.20.1250.20">
    <property type="entry name" value="MFS general substrate transporter like domains"/>
    <property type="match status" value="1"/>
</dbReference>
<accession>A0ABZ1EHH9</accession>
<proteinExistence type="predicted"/>
<feature type="transmembrane region" description="Helical" evidence="7">
    <location>
        <begin position="395"/>
        <end position="414"/>
    </location>
</feature>
<keyword evidence="10" id="KW-1185">Reference proteome</keyword>
<dbReference type="CDD" id="cd06173">
    <property type="entry name" value="MFS_MefA_like"/>
    <property type="match status" value="1"/>
</dbReference>
<feature type="transmembrane region" description="Helical" evidence="7">
    <location>
        <begin position="304"/>
        <end position="322"/>
    </location>
</feature>
<comment type="subcellular location">
    <subcellularLocation>
        <location evidence="1">Cell membrane</location>
        <topology evidence="1">Multi-pass membrane protein</topology>
    </subcellularLocation>
</comment>
<feature type="transmembrane region" description="Helical" evidence="7">
    <location>
        <begin position="175"/>
        <end position="201"/>
    </location>
</feature>
<feature type="transmembrane region" description="Helical" evidence="7">
    <location>
        <begin position="239"/>
        <end position="263"/>
    </location>
</feature>
<feature type="transmembrane region" description="Helical" evidence="7">
    <location>
        <begin position="369"/>
        <end position="389"/>
    </location>
</feature>
<feature type="transmembrane region" description="Helical" evidence="7">
    <location>
        <begin position="328"/>
        <end position="348"/>
    </location>
</feature>
<dbReference type="RefSeq" id="WP_326564304.1">
    <property type="nucleotide sequence ID" value="NZ_CP109071.1"/>
</dbReference>
<reference evidence="9 10" key="1">
    <citation type="submission" date="2022-10" db="EMBL/GenBank/DDBJ databases">
        <title>The complete genomes of actinobacterial strains from the NBC collection.</title>
        <authorList>
            <person name="Joergensen T.S."/>
            <person name="Alvarez Arevalo M."/>
            <person name="Sterndorff E.B."/>
            <person name="Faurdal D."/>
            <person name="Vuksanovic O."/>
            <person name="Mourched A.-S."/>
            <person name="Charusanti P."/>
            <person name="Shaw S."/>
            <person name="Blin K."/>
            <person name="Weber T."/>
        </authorList>
    </citation>
    <scope>NUCLEOTIDE SEQUENCE [LARGE SCALE GENOMIC DNA]</scope>
    <source>
        <strain evidence="9 10">NBC 01809</strain>
    </source>
</reference>
<evidence type="ECO:0000256" key="5">
    <source>
        <dbReference type="ARBA" id="ARBA00022989"/>
    </source>
</evidence>
<organism evidence="9 10">
    <name type="scientific">Micromonospora peucetia</name>
    <dbReference type="NCBI Taxonomy" id="47871"/>
    <lineage>
        <taxon>Bacteria</taxon>
        <taxon>Bacillati</taxon>
        <taxon>Actinomycetota</taxon>
        <taxon>Actinomycetes</taxon>
        <taxon>Micromonosporales</taxon>
        <taxon>Micromonosporaceae</taxon>
        <taxon>Micromonospora</taxon>
    </lineage>
</organism>
<protein>
    <submittedName>
        <fullName evidence="9">MFS transporter</fullName>
    </submittedName>
</protein>
<dbReference type="InterPro" id="IPR020846">
    <property type="entry name" value="MFS_dom"/>
</dbReference>
<feature type="transmembrane region" description="Helical" evidence="7">
    <location>
        <begin position="99"/>
        <end position="123"/>
    </location>
</feature>
<keyword evidence="5 7" id="KW-1133">Transmembrane helix</keyword>
<dbReference type="SUPFAM" id="SSF103473">
    <property type="entry name" value="MFS general substrate transporter"/>
    <property type="match status" value="1"/>
</dbReference>
<feature type="transmembrane region" description="Helical" evidence="7">
    <location>
        <begin position="58"/>
        <end position="78"/>
    </location>
</feature>
<dbReference type="PROSITE" id="PS50850">
    <property type="entry name" value="MFS"/>
    <property type="match status" value="1"/>
</dbReference>